<reference evidence="5 6" key="1">
    <citation type="submission" date="2017-03" db="EMBL/GenBank/DDBJ databases">
        <title>Lifting the veil on microbial sulfur biogeochemistry in mining wastewaters.</title>
        <authorList>
            <person name="Kantor R.S."/>
            <person name="Colenbrander Nelson T."/>
            <person name="Marshall S."/>
            <person name="Bennett D."/>
            <person name="Apte S."/>
            <person name="Camacho D."/>
            <person name="Thomas B.C."/>
            <person name="Warren L.A."/>
            <person name="Banfield J.F."/>
        </authorList>
    </citation>
    <scope>NUCLEOTIDE SEQUENCE [LARGE SCALE GENOMIC DNA]</scope>
    <source>
        <strain evidence="5">32-68-21</strain>
    </source>
</reference>
<dbReference type="EMBL" id="NCEQ01000007">
    <property type="protein sequence ID" value="OYX56621.1"/>
    <property type="molecule type" value="Genomic_DNA"/>
</dbReference>
<dbReference type="Proteomes" id="UP000216147">
    <property type="component" value="Unassembled WGS sequence"/>
</dbReference>
<name>A0A258HI20_9CAUL</name>
<dbReference type="Pfam" id="PF00034">
    <property type="entry name" value="Cytochrom_C"/>
    <property type="match status" value="1"/>
</dbReference>
<evidence type="ECO:0000256" key="1">
    <source>
        <dbReference type="ARBA" id="ARBA00022617"/>
    </source>
</evidence>
<comment type="caution">
    <text evidence="5">The sequence shown here is derived from an EMBL/GenBank/DDBJ whole genome shotgun (WGS) entry which is preliminary data.</text>
</comment>
<dbReference type="GO" id="GO:0020037">
    <property type="term" value="F:heme binding"/>
    <property type="evidence" value="ECO:0007669"/>
    <property type="project" value="InterPro"/>
</dbReference>
<accession>A0A258HI20</accession>
<feature type="domain" description="Cytochrome c" evidence="4">
    <location>
        <begin position="5"/>
        <end position="73"/>
    </location>
</feature>
<dbReference type="SUPFAM" id="SSF46626">
    <property type="entry name" value="Cytochrome c"/>
    <property type="match status" value="1"/>
</dbReference>
<keyword evidence="3" id="KW-0408">Iron</keyword>
<evidence type="ECO:0000256" key="3">
    <source>
        <dbReference type="ARBA" id="ARBA00023004"/>
    </source>
</evidence>
<dbReference type="GO" id="GO:0009055">
    <property type="term" value="F:electron transfer activity"/>
    <property type="evidence" value="ECO:0007669"/>
    <property type="project" value="InterPro"/>
</dbReference>
<dbReference type="Gene3D" id="1.10.760.10">
    <property type="entry name" value="Cytochrome c-like domain"/>
    <property type="match status" value="1"/>
</dbReference>
<evidence type="ECO:0000313" key="6">
    <source>
        <dbReference type="Proteomes" id="UP000216147"/>
    </source>
</evidence>
<dbReference type="GO" id="GO:0046872">
    <property type="term" value="F:metal ion binding"/>
    <property type="evidence" value="ECO:0007669"/>
    <property type="project" value="UniProtKB-KW"/>
</dbReference>
<keyword evidence="1" id="KW-0349">Heme</keyword>
<keyword evidence="2" id="KW-0479">Metal-binding</keyword>
<organism evidence="5 6">
    <name type="scientific">Brevundimonas subvibrioides</name>
    <dbReference type="NCBI Taxonomy" id="74313"/>
    <lineage>
        <taxon>Bacteria</taxon>
        <taxon>Pseudomonadati</taxon>
        <taxon>Pseudomonadota</taxon>
        <taxon>Alphaproteobacteria</taxon>
        <taxon>Caulobacterales</taxon>
        <taxon>Caulobacteraceae</taxon>
        <taxon>Brevundimonas</taxon>
    </lineage>
</organism>
<dbReference type="AlphaFoldDB" id="A0A258HI20"/>
<gene>
    <name evidence="5" type="ORF">B7Y86_07500</name>
</gene>
<proteinExistence type="predicted"/>
<protein>
    <recommendedName>
        <fullName evidence="4">Cytochrome c domain-containing protein</fullName>
    </recommendedName>
</protein>
<dbReference type="InterPro" id="IPR036909">
    <property type="entry name" value="Cyt_c-like_dom_sf"/>
</dbReference>
<evidence type="ECO:0000259" key="4">
    <source>
        <dbReference type="Pfam" id="PF00034"/>
    </source>
</evidence>
<dbReference type="InterPro" id="IPR009056">
    <property type="entry name" value="Cyt_c-like_dom"/>
</dbReference>
<evidence type="ECO:0000256" key="2">
    <source>
        <dbReference type="ARBA" id="ARBA00022723"/>
    </source>
</evidence>
<evidence type="ECO:0000313" key="5">
    <source>
        <dbReference type="EMBL" id="OYX56621.1"/>
    </source>
</evidence>
<sequence length="83" mass="8631">MAIVGCASCHAIDAAGDSPLAVAAPFREIVRRRGSDDLAAAFEQGLVTTHPAMPPYVFGASQIHDLTAYLDTLRAPVGRPSAP</sequence>